<feature type="region of interest" description="Disordered" evidence="6">
    <location>
        <begin position="276"/>
        <end position="301"/>
    </location>
</feature>
<evidence type="ECO:0000256" key="2">
    <source>
        <dbReference type="ARBA" id="ARBA00022475"/>
    </source>
</evidence>
<evidence type="ECO:0000256" key="7">
    <source>
        <dbReference type="SAM" id="Phobius"/>
    </source>
</evidence>
<feature type="transmembrane region" description="Helical" evidence="7">
    <location>
        <begin position="189"/>
        <end position="222"/>
    </location>
</feature>
<gene>
    <name evidence="9" type="ORF">A3A60_03245</name>
</gene>
<dbReference type="EMBL" id="MFBS01000019">
    <property type="protein sequence ID" value="OGE09502.1"/>
    <property type="molecule type" value="Genomic_DNA"/>
</dbReference>
<feature type="compositionally biased region" description="Polar residues" evidence="6">
    <location>
        <begin position="282"/>
        <end position="292"/>
    </location>
</feature>
<reference evidence="9 10" key="1">
    <citation type="journal article" date="2016" name="Nat. Commun.">
        <title>Thousands of microbial genomes shed light on interconnected biogeochemical processes in an aquifer system.</title>
        <authorList>
            <person name="Anantharaman K."/>
            <person name="Brown C.T."/>
            <person name="Hug L.A."/>
            <person name="Sharon I."/>
            <person name="Castelle C.J."/>
            <person name="Probst A.J."/>
            <person name="Thomas B.C."/>
            <person name="Singh A."/>
            <person name="Wilkins M.J."/>
            <person name="Karaoz U."/>
            <person name="Brodie E.L."/>
            <person name="Williams K.H."/>
            <person name="Hubbard S.S."/>
            <person name="Banfield J.F."/>
        </authorList>
    </citation>
    <scope>NUCLEOTIDE SEQUENCE [LARGE SCALE GENOMIC DNA]</scope>
</reference>
<feature type="domain" description="ComEC/Rec2-related protein" evidence="8">
    <location>
        <begin position="141"/>
        <end position="443"/>
    </location>
</feature>
<feature type="transmembrane region" description="Helical" evidence="7">
    <location>
        <begin position="229"/>
        <end position="246"/>
    </location>
</feature>
<sequence length="447" mass="49459">MFRIHYFIFVTLLVLVLVARVFLYFHFHKEVKLPKNQPVHFEATIKLDPRISDGGQVISIADAKIYTDLYPRVTMGDRISVEGEADDRGRMFGAKVQKVGQKRGFFVYLIKLRREISDKIFAMLPQDEATLVVGSVLGVDQINASFRDKLIKTGTIHVVVVSGQNLMIVVGVLASLVDYIGRRKTRVLTLALVFFYALLTGFEPPVVRATLMVLFTTMALFFGREIRPVWGLFLAAFVIIFIWPAAISEVSFQLTFAATLGIVTLGQRLSRSNVGPARLYPTPTSSLDTNPDTEPKMSPDAAAQSNVPAAFDAAGARAGTPRPSPTSKFLNLLAVPLSAYLFTAPTILYYFGQVSLISPLVNVLVVEAVAPIMSLGFLIAIFSIVFAPVAQVLAYLAFVPAFYFSQVVRFSASLPVGMLSLGKNSPAFVIVFYILVFSLMWLFRYRR</sequence>
<feature type="transmembrane region" description="Helical" evidence="7">
    <location>
        <begin position="156"/>
        <end position="177"/>
    </location>
</feature>
<dbReference type="PANTHER" id="PTHR30619">
    <property type="entry name" value="DNA INTERNALIZATION/COMPETENCE PROTEIN COMEC/REC2"/>
    <property type="match status" value="1"/>
</dbReference>
<feature type="transmembrane region" description="Helical" evidence="7">
    <location>
        <begin position="363"/>
        <end position="385"/>
    </location>
</feature>
<keyword evidence="3 7" id="KW-0812">Transmembrane</keyword>
<feature type="transmembrane region" description="Helical" evidence="7">
    <location>
        <begin position="6"/>
        <end position="27"/>
    </location>
</feature>
<dbReference type="GO" id="GO:0005886">
    <property type="term" value="C:plasma membrane"/>
    <property type="evidence" value="ECO:0007669"/>
    <property type="project" value="UniProtKB-SubCell"/>
</dbReference>
<organism evidence="9 10">
    <name type="scientific">Candidatus Curtissbacteria bacterium RIFCSPLOWO2_01_FULL_42_26</name>
    <dbReference type="NCBI Taxonomy" id="1797729"/>
    <lineage>
        <taxon>Bacteria</taxon>
        <taxon>Candidatus Curtissiibacteriota</taxon>
    </lineage>
</organism>
<evidence type="ECO:0000313" key="9">
    <source>
        <dbReference type="EMBL" id="OGE09502.1"/>
    </source>
</evidence>
<evidence type="ECO:0000256" key="1">
    <source>
        <dbReference type="ARBA" id="ARBA00004651"/>
    </source>
</evidence>
<evidence type="ECO:0000256" key="5">
    <source>
        <dbReference type="ARBA" id="ARBA00023136"/>
    </source>
</evidence>
<dbReference type="PANTHER" id="PTHR30619:SF1">
    <property type="entry name" value="RECOMBINATION PROTEIN 2"/>
    <property type="match status" value="1"/>
</dbReference>
<keyword evidence="2" id="KW-1003">Cell membrane</keyword>
<accession>A0A1F5HZ98</accession>
<evidence type="ECO:0000256" key="3">
    <source>
        <dbReference type="ARBA" id="ARBA00022692"/>
    </source>
</evidence>
<feature type="transmembrane region" description="Helical" evidence="7">
    <location>
        <begin position="424"/>
        <end position="443"/>
    </location>
</feature>
<name>A0A1F5HZ98_9BACT</name>
<dbReference type="Proteomes" id="UP000179227">
    <property type="component" value="Unassembled WGS sequence"/>
</dbReference>
<evidence type="ECO:0000259" key="8">
    <source>
        <dbReference type="Pfam" id="PF03772"/>
    </source>
</evidence>
<evidence type="ECO:0000256" key="6">
    <source>
        <dbReference type="SAM" id="MobiDB-lite"/>
    </source>
</evidence>
<dbReference type="NCBIfam" id="TIGR00360">
    <property type="entry name" value="ComEC_N-term"/>
    <property type="match status" value="1"/>
</dbReference>
<dbReference type="InterPro" id="IPR052159">
    <property type="entry name" value="Competence_DNA_uptake"/>
</dbReference>
<keyword evidence="5 7" id="KW-0472">Membrane</keyword>
<dbReference type="InterPro" id="IPR004477">
    <property type="entry name" value="ComEC_N"/>
</dbReference>
<dbReference type="Pfam" id="PF03772">
    <property type="entry name" value="Competence"/>
    <property type="match status" value="1"/>
</dbReference>
<evidence type="ECO:0000256" key="4">
    <source>
        <dbReference type="ARBA" id="ARBA00022989"/>
    </source>
</evidence>
<protein>
    <recommendedName>
        <fullName evidence="8">ComEC/Rec2-related protein domain-containing protein</fullName>
    </recommendedName>
</protein>
<evidence type="ECO:0000313" key="10">
    <source>
        <dbReference type="Proteomes" id="UP000179227"/>
    </source>
</evidence>
<dbReference type="AlphaFoldDB" id="A0A1F5HZ98"/>
<feature type="transmembrane region" description="Helical" evidence="7">
    <location>
        <begin position="329"/>
        <end position="351"/>
    </location>
</feature>
<comment type="caution">
    <text evidence="9">The sequence shown here is derived from an EMBL/GenBank/DDBJ whole genome shotgun (WGS) entry which is preliminary data.</text>
</comment>
<keyword evidence="4 7" id="KW-1133">Transmembrane helix</keyword>
<feature type="transmembrane region" description="Helical" evidence="7">
    <location>
        <begin position="392"/>
        <end position="412"/>
    </location>
</feature>
<comment type="subcellular location">
    <subcellularLocation>
        <location evidence="1">Cell membrane</location>
        <topology evidence="1">Multi-pass membrane protein</topology>
    </subcellularLocation>
</comment>
<proteinExistence type="predicted"/>
<dbReference type="STRING" id="1797729.A3A60_03245"/>